<keyword evidence="1" id="KW-0472">Membrane</keyword>
<accession>Q84503</accession>
<dbReference type="PIR" id="T17673">
    <property type="entry name" value="T17673"/>
</dbReference>
<reference evidence="2 3" key="1">
    <citation type="journal article" date="1995" name="Virology">
        <title>Analysis of 45 kb of DNA located at the left end of the chlorella virus PBCV-1 genome.</title>
        <authorList>
            <person name="Lu Z."/>
            <person name="Li Y."/>
            <person name="Zhang Y."/>
            <person name="Kutish G.F."/>
            <person name="Rock D.L."/>
            <person name="Van Etten J.L."/>
        </authorList>
    </citation>
    <scope>NUCLEOTIDE SEQUENCE [LARGE SCALE GENOMIC DNA]</scope>
</reference>
<feature type="transmembrane region" description="Helical" evidence="1">
    <location>
        <begin position="26"/>
        <end position="47"/>
    </location>
</feature>
<keyword evidence="1" id="KW-0812">Transmembrane</keyword>
<sequence length="76" mass="8237">MTSALFLRVILSMSEAGPPSMSISIFLVLYIFMTLSYAAASLFTSLIPSASSVPVAPPKEIRTIPPLVWTIFAWST</sequence>
<evidence type="ECO:0000256" key="1">
    <source>
        <dbReference type="SAM" id="Phobius"/>
    </source>
</evidence>
<evidence type="ECO:0000313" key="2">
    <source>
        <dbReference type="EMBL" id="AAC96551.1"/>
    </source>
</evidence>
<protein>
    <submittedName>
        <fullName evidence="2">Uncharacterized protein</fullName>
    </submittedName>
</protein>
<reference evidence="2 3" key="5">
    <citation type="journal article" date="1997" name="Virology">
        <title>Analysis of 74 kb of DNA located at the right end of the 330-kb chlorella virus PBCV-1 genome.</title>
        <authorList>
            <person name="Li Y."/>
            <person name="Lu Z."/>
            <person name="Sun L."/>
            <person name="Ropp S."/>
            <person name="Kutish G.F."/>
            <person name="Rock D.L."/>
            <person name="Van Etten J.L."/>
        </authorList>
    </citation>
    <scope>NUCLEOTIDE SEQUENCE [LARGE SCALE GENOMIC DNA]</scope>
</reference>
<organism evidence="2 3">
    <name type="scientific">Paramecium bursaria Chlorella virus 1</name>
    <name type="common">PBCV-1</name>
    <dbReference type="NCBI Taxonomy" id="10506"/>
    <lineage>
        <taxon>Viruses</taxon>
        <taxon>Varidnaviria</taxon>
        <taxon>Bamfordvirae</taxon>
        <taxon>Nucleocytoviricota</taxon>
        <taxon>Megaviricetes</taxon>
        <taxon>Algavirales</taxon>
        <taxon>Phycodnaviridae</taxon>
        <taxon>Chlorovirus</taxon>
        <taxon>Chlorovirus vanettense</taxon>
    </lineage>
</organism>
<reference evidence="2 3" key="8">
    <citation type="journal article" date="2010" name="J. Virol.">
        <title>Microarray analysis of Paramecium bursaria chlorella virus 1 transcription.</title>
        <authorList>
            <person name="Yanai-Balser G.M."/>
            <person name="Duncan G.A."/>
            <person name="Eudy J.D."/>
            <person name="Wang D."/>
            <person name="Li X."/>
            <person name="Agarkova I.V."/>
            <person name="Dunigan D.D."/>
            <person name="Van Etten J.L."/>
        </authorList>
    </citation>
    <scope>NUCLEOTIDE SEQUENCE [LARGE SCALE GENOMIC DNA]</scope>
</reference>
<dbReference type="EMBL" id="JF411744">
    <property type="protein sequence ID" value="AAC96551.1"/>
    <property type="molecule type" value="Genomic_DNA"/>
</dbReference>
<gene>
    <name evidence="2" type="primary">a183L</name>
</gene>
<reference evidence="2 3" key="4">
    <citation type="journal article" date="1996" name="Virology">
        <title>Analysis of 76 kb of the chlorella virus PBCV-1 330-kb genome: map positions 182 to 258.</title>
        <authorList>
            <person name="Kutish G.F."/>
            <person name="Li Y."/>
            <person name="Lu Z."/>
            <person name="Furuta M."/>
            <person name="Rock D.L."/>
            <person name="Van Etten J.L."/>
        </authorList>
    </citation>
    <scope>NUCLEOTIDE SEQUENCE [LARGE SCALE GENOMIC DNA]</scope>
</reference>
<reference evidence="2 3" key="6">
    <citation type="journal article" date="1999" name="Virology">
        <title>Chlorella virus PBCV-1 encodes a functional homospermidine synthase.</title>
        <authorList>
            <person name="Kaiser A."/>
            <person name="Vollmert M."/>
            <person name="Tholl D."/>
            <person name="Graves M.V."/>
            <person name="Gurnon J.R."/>
            <person name="Xing W."/>
            <person name="Lisec A.D."/>
            <person name="Nickerson K.W."/>
            <person name="Van Etten J.L."/>
        </authorList>
    </citation>
    <scope>NUCLEOTIDE SEQUENCE [LARGE SCALE GENOMIC DNA]</scope>
</reference>
<evidence type="ECO:0000313" key="3">
    <source>
        <dbReference type="Proteomes" id="UP000000862"/>
    </source>
</evidence>
<dbReference type="RefSeq" id="NP_048530.1">
    <property type="nucleotide sequence ID" value="NC_000852.5"/>
</dbReference>
<proteinExistence type="predicted"/>
<dbReference type="Proteomes" id="UP000000862">
    <property type="component" value="Segment"/>
</dbReference>
<dbReference type="KEGG" id="vg:917921"/>
<reference evidence="2 3" key="7">
    <citation type="journal article" date="2000" name="Virology">
        <title>Characterization of a beta-1,3-glucanase encoded by chlorella virus PBCV-1.</title>
        <authorList>
            <person name="Sun L."/>
            <person name="Gurnon J.R."/>
            <person name="Adams B.J."/>
            <person name="Graves M.V."/>
            <person name="Van Etten J.L."/>
        </authorList>
    </citation>
    <scope>NUCLEOTIDE SEQUENCE [LARGE SCALE GENOMIC DNA]</scope>
</reference>
<dbReference type="GeneID" id="917921"/>
<keyword evidence="1" id="KW-1133">Transmembrane helix</keyword>
<keyword evidence="3" id="KW-1185">Reference proteome</keyword>
<organismHost>
    <name type="scientific">Chlorella</name>
    <dbReference type="NCBI Taxonomy" id="3071"/>
</organismHost>
<reference evidence="2 3" key="3">
    <citation type="journal article" date="1996" name="Virology">
        <title>Analysis of 94 kb of the chlorella virus PBCV-1 330-kb genome: map positions 88 to 182.</title>
        <authorList>
            <person name="Lu Z."/>
            <person name="Li Y."/>
            <person name="Que Q."/>
            <person name="Kutish G.F."/>
            <person name="Rock D.L."/>
            <person name="Van Etten J.L."/>
        </authorList>
    </citation>
    <scope>NUCLEOTIDE SEQUENCE [LARGE SCALE GENOMIC DNA]</scope>
</reference>
<reference evidence="2 3" key="2">
    <citation type="journal article" date="1995" name="Virology">
        <title>Analysis of 43 kb of the Chlorella virus PBCV-1 330-kb genome: map positions 45 to 88.</title>
        <authorList>
            <person name="Li Y."/>
            <person name="Lu Z."/>
            <person name="Burbank D.E."/>
            <person name="Kutish G.F."/>
            <person name="Rock D.L."/>
            <person name="Van Etten J.L."/>
        </authorList>
    </citation>
    <scope>NUCLEOTIDE SEQUENCE [LARGE SCALE GENOMIC DNA]</scope>
</reference>
<name>Q84503_PBCV1</name>